<accession>A0ACC2GDS0</accession>
<evidence type="ECO:0000313" key="1">
    <source>
        <dbReference type="EMBL" id="KAJ8001743.1"/>
    </source>
</evidence>
<dbReference type="EMBL" id="CM055741">
    <property type="protein sequence ID" value="KAJ8001743.1"/>
    <property type="molecule type" value="Genomic_DNA"/>
</dbReference>
<comment type="caution">
    <text evidence="1">The sequence shown here is derived from an EMBL/GenBank/DDBJ whole genome shotgun (WGS) entry which is preliminary data.</text>
</comment>
<evidence type="ECO:0000313" key="2">
    <source>
        <dbReference type="Proteomes" id="UP001157502"/>
    </source>
</evidence>
<protein>
    <submittedName>
        <fullName evidence="1">Uncharacterized protein</fullName>
    </submittedName>
</protein>
<gene>
    <name evidence="1" type="ORF">DPEC_G00172610</name>
</gene>
<reference evidence="1" key="1">
    <citation type="submission" date="2021-05" db="EMBL/GenBank/DDBJ databases">
        <authorList>
            <person name="Pan Q."/>
            <person name="Jouanno E."/>
            <person name="Zahm M."/>
            <person name="Klopp C."/>
            <person name="Cabau C."/>
            <person name="Louis A."/>
            <person name="Berthelot C."/>
            <person name="Parey E."/>
            <person name="Roest Crollius H."/>
            <person name="Montfort J."/>
            <person name="Robinson-Rechavi M."/>
            <person name="Bouchez O."/>
            <person name="Lampietro C."/>
            <person name="Lopez Roques C."/>
            <person name="Donnadieu C."/>
            <person name="Postlethwait J."/>
            <person name="Bobe J."/>
            <person name="Dillon D."/>
            <person name="Chandos A."/>
            <person name="von Hippel F."/>
            <person name="Guiguen Y."/>
        </authorList>
    </citation>
    <scope>NUCLEOTIDE SEQUENCE</scope>
    <source>
        <strain evidence="1">YG-Jan2019</strain>
    </source>
</reference>
<organism evidence="1 2">
    <name type="scientific">Dallia pectoralis</name>
    <name type="common">Alaska blackfish</name>
    <dbReference type="NCBI Taxonomy" id="75939"/>
    <lineage>
        <taxon>Eukaryota</taxon>
        <taxon>Metazoa</taxon>
        <taxon>Chordata</taxon>
        <taxon>Craniata</taxon>
        <taxon>Vertebrata</taxon>
        <taxon>Euteleostomi</taxon>
        <taxon>Actinopterygii</taxon>
        <taxon>Neopterygii</taxon>
        <taxon>Teleostei</taxon>
        <taxon>Protacanthopterygii</taxon>
        <taxon>Esociformes</taxon>
        <taxon>Umbridae</taxon>
        <taxon>Dallia</taxon>
    </lineage>
</organism>
<sequence>MRSTVSLSDGGGRAGSLRARVGRMKRLFRVRTPCRVDALADVDPGVWLRSFQLLDTECQAEVSGAGVMAIHKAR</sequence>
<proteinExistence type="predicted"/>
<dbReference type="Proteomes" id="UP001157502">
    <property type="component" value="Chromosome 14"/>
</dbReference>
<name>A0ACC2GDS0_DALPE</name>
<keyword evidence="2" id="KW-1185">Reference proteome</keyword>